<feature type="binding site" evidence="1">
    <location>
        <position position="248"/>
    </location>
    <ligand>
        <name>Zn(2+)</name>
        <dbReference type="ChEBI" id="CHEBI:29105"/>
    </ligand>
</feature>
<dbReference type="EMBL" id="PDLN01000003">
    <property type="protein sequence ID" value="RDW91712.1"/>
    <property type="molecule type" value="Genomic_DNA"/>
</dbReference>
<name>A0A3D8SZH2_9HELO</name>
<organism evidence="2 3">
    <name type="scientific">Coleophoma crateriformis</name>
    <dbReference type="NCBI Taxonomy" id="565419"/>
    <lineage>
        <taxon>Eukaryota</taxon>
        <taxon>Fungi</taxon>
        <taxon>Dikarya</taxon>
        <taxon>Ascomycota</taxon>
        <taxon>Pezizomycotina</taxon>
        <taxon>Leotiomycetes</taxon>
        <taxon>Helotiales</taxon>
        <taxon>Dermateaceae</taxon>
        <taxon>Coleophoma</taxon>
    </lineage>
</organism>
<sequence length="372" mass="41011">MASDKFIPNDTEELLKVSNPHDQLIQCLTKIVSSSPPKDVWGKREVGGLALGPTSIAYLFLSLSKLYPDLLIESNSLRAWTGAYLNGSRPKQAPVSDEDCGIINEELAFAAVSAAYSQDLADVQRFLSYIPRVVTSSGFNEVCYGRSGVLYFLRMLRSWVPDSAPLIRPAITQVIDCIIRNGSPWIYRGREVYGLGHGDMGIVTQIILSDALYAPKLEEHVASLLALQLQSGNWPKEKAKQDDLIQLCHGAPGFVISLSAIRQYLPSLHDQIDRAVTKGREITWAQGLLKKEPNLCHGITGNAFVFPPGPQRDHFLAHATEEMIAKGVEDGTWNTSANYGFPHSLMFGMGGRAWAWAVTDRAEGTYITYNDV</sequence>
<dbReference type="OrthoDB" id="10257263at2759"/>
<evidence type="ECO:0000313" key="3">
    <source>
        <dbReference type="Proteomes" id="UP000256328"/>
    </source>
</evidence>
<gene>
    <name evidence="2" type="ORF">BP5796_02877</name>
</gene>
<dbReference type="PANTHER" id="PTHR12736:SF7">
    <property type="entry name" value="LANC-LIKE PROTEIN 3"/>
    <property type="match status" value="1"/>
</dbReference>
<accession>A0A3D8SZH2</accession>
<reference evidence="2 3" key="1">
    <citation type="journal article" date="2018" name="IMA Fungus">
        <title>IMA Genome-F 9: Draft genome sequence of Annulohypoxylon stygium, Aspergillus mulundensis, Berkeleyomyces basicola (syn. Thielaviopsis basicola), Ceratocystis smalleyi, two Cercospora beticola strains, Coleophoma cylindrospora, Fusarium fracticaudum, Phialophora cf. hyalina, and Morchella septimelata.</title>
        <authorList>
            <person name="Wingfield B.D."/>
            <person name="Bills G.F."/>
            <person name="Dong Y."/>
            <person name="Huang W."/>
            <person name="Nel W.J."/>
            <person name="Swalarsk-Parry B.S."/>
            <person name="Vaghefi N."/>
            <person name="Wilken P.M."/>
            <person name="An Z."/>
            <person name="de Beer Z.W."/>
            <person name="De Vos L."/>
            <person name="Chen L."/>
            <person name="Duong T.A."/>
            <person name="Gao Y."/>
            <person name="Hammerbacher A."/>
            <person name="Kikkert J.R."/>
            <person name="Li Y."/>
            <person name="Li H."/>
            <person name="Li K."/>
            <person name="Li Q."/>
            <person name="Liu X."/>
            <person name="Ma X."/>
            <person name="Naidoo K."/>
            <person name="Pethybridge S.J."/>
            <person name="Sun J."/>
            <person name="Steenkamp E.T."/>
            <person name="van der Nest M.A."/>
            <person name="van Wyk S."/>
            <person name="Wingfield M.J."/>
            <person name="Xiong C."/>
            <person name="Yue Q."/>
            <person name="Zhang X."/>
        </authorList>
    </citation>
    <scope>NUCLEOTIDE SEQUENCE [LARGE SCALE GENOMIC DNA]</scope>
    <source>
        <strain evidence="2 3">BP5796</strain>
    </source>
</reference>
<dbReference type="PRINTS" id="PR01950">
    <property type="entry name" value="LANCSUPER"/>
</dbReference>
<evidence type="ECO:0000313" key="2">
    <source>
        <dbReference type="EMBL" id="RDW91712.1"/>
    </source>
</evidence>
<dbReference type="GO" id="GO:0005975">
    <property type="term" value="P:carbohydrate metabolic process"/>
    <property type="evidence" value="ECO:0007669"/>
    <property type="project" value="InterPro"/>
</dbReference>
<dbReference type="InterPro" id="IPR007822">
    <property type="entry name" value="LANC-like"/>
</dbReference>
<dbReference type="PANTHER" id="PTHR12736">
    <property type="entry name" value="LANC-LIKE PROTEIN"/>
    <property type="match status" value="1"/>
</dbReference>
<keyword evidence="1" id="KW-0862">Zinc</keyword>
<dbReference type="CDD" id="cd04794">
    <property type="entry name" value="euk_LANCL"/>
    <property type="match status" value="1"/>
</dbReference>
<feature type="binding site" evidence="1">
    <location>
        <position position="296"/>
    </location>
    <ligand>
        <name>Zn(2+)</name>
        <dbReference type="ChEBI" id="CHEBI:29105"/>
    </ligand>
</feature>
<dbReference type="Proteomes" id="UP000256328">
    <property type="component" value="Unassembled WGS sequence"/>
</dbReference>
<proteinExistence type="predicted"/>
<dbReference type="Gene3D" id="1.50.10.10">
    <property type="match status" value="1"/>
</dbReference>
<keyword evidence="3" id="KW-1185">Reference proteome</keyword>
<keyword evidence="1" id="KW-0479">Metal-binding</keyword>
<evidence type="ECO:0008006" key="4">
    <source>
        <dbReference type="Google" id="ProtNLM"/>
    </source>
</evidence>
<dbReference type="SMART" id="SM01260">
    <property type="entry name" value="LANC_like"/>
    <property type="match status" value="1"/>
</dbReference>
<dbReference type="GO" id="GO:0031179">
    <property type="term" value="P:peptide modification"/>
    <property type="evidence" value="ECO:0007669"/>
    <property type="project" value="InterPro"/>
</dbReference>
<dbReference type="AlphaFoldDB" id="A0A3D8SZH2"/>
<dbReference type="GO" id="GO:0046872">
    <property type="term" value="F:metal ion binding"/>
    <property type="evidence" value="ECO:0007669"/>
    <property type="project" value="UniProtKB-KW"/>
</dbReference>
<dbReference type="InterPro" id="IPR012341">
    <property type="entry name" value="6hp_glycosidase-like_sf"/>
</dbReference>
<comment type="caution">
    <text evidence="2">The sequence shown here is derived from an EMBL/GenBank/DDBJ whole genome shotgun (WGS) entry which is preliminary data.</text>
</comment>
<dbReference type="SUPFAM" id="SSF158745">
    <property type="entry name" value="LanC-like"/>
    <property type="match status" value="1"/>
</dbReference>
<feature type="binding site" evidence="1">
    <location>
        <position position="297"/>
    </location>
    <ligand>
        <name>Zn(2+)</name>
        <dbReference type="ChEBI" id="CHEBI:29105"/>
    </ligand>
</feature>
<evidence type="ECO:0000256" key="1">
    <source>
        <dbReference type="PIRSR" id="PIRSR607822-1"/>
    </source>
</evidence>
<dbReference type="GO" id="GO:0005886">
    <property type="term" value="C:plasma membrane"/>
    <property type="evidence" value="ECO:0007669"/>
    <property type="project" value="TreeGrafter"/>
</dbReference>
<dbReference type="Pfam" id="PF05147">
    <property type="entry name" value="LANC_like"/>
    <property type="match status" value="1"/>
</dbReference>
<protein>
    <recommendedName>
        <fullName evidence="4">Lanthionine synthetase C-like protein</fullName>
    </recommendedName>
</protein>